<dbReference type="InterPro" id="IPR050833">
    <property type="entry name" value="Poly_Biosynth_Transport"/>
</dbReference>
<feature type="transmembrane region" description="Helical" evidence="6">
    <location>
        <begin position="447"/>
        <end position="470"/>
    </location>
</feature>
<feature type="transmembrane region" description="Helical" evidence="6">
    <location>
        <begin position="292"/>
        <end position="310"/>
    </location>
</feature>
<dbReference type="PANTHER" id="PTHR30250">
    <property type="entry name" value="PST FAMILY PREDICTED COLANIC ACID TRANSPORTER"/>
    <property type="match status" value="1"/>
</dbReference>
<protein>
    <recommendedName>
        <fullName evidence="9">Membrane protein involved in the export of O-antigen and teichoic acid</fullName>
    </recommendedName>
</protein>
<feature type="transmembrane region" description="Helical" evidence="6">
    <location>
        <begin position="330"/>
        <end position="350"/>
    </location>
</feature>
<gene>
    <name evidence="7" type="ORF">WN72_19005</name>
</gene>
<keyword evidence="5 6" id="KW-0472">Membrane</keyword>
<feature type="transmembrane region" description="Helical" evidence="6">
    <location>
        <begin position="148"/>
        <end position="167"/>
    </location>
</feature>
<evidence type="ECO:0000256" key="2">
    <source>
        <dbReference type="ARBA" id="ARBA00022475"/>
    </source>
</evidence>
<evidence type="ECO:0000256" key="5">
    <source>
        <dbReference type="ARBA" id="ARBA00023136"/>
    </source>
</evidence>
<dbReference type="AlphaFoldDB" id="A0AAE7NLJ1"/>
<evidence type="ECO:0000256" key="4">
    <source>
        <dbReference type="ARBA" id="ARBA00022989"/>
    </source>
</evidence>
<proteinExistence type="predicted"/>
<accession>A0AAE7NLJ1</accession>
<evidence type="ECO:0008006" key="9">
    <source>
        <dbReference type="Google" id="ProtNLM"/>
    </source>
</evidence>
<dbReference type="Proteomes" id="UP000594015">
    <property type="component" value="Chromosome"/>
</dbReference>
<organism evidence="7 8">
    <name type="scientific">Bradyrhizobium arachidis</name>
    <dbReference type="NCBI Taxonomy" id="858423"/>
    <lineage>
        <taxon>Bacteria</taxon>
        <taxon>Pseudomonadati</taxon>
        <taxon>Pseudomonadota</taxon>
        <taxon>Alphaproteobacteria</taxon>
        <taxon>Hyphomicrobiales</taxon>
        <taxon>Nitrobacteraceae</taxon>
        <taxon>Bradyrhizobium</taxon>
    </lineage>
</organism>
<dbReference type="GO" id="GO:0005886">
    <property type="term" value="C:plasma membrane"/>
    <property type="evidence" value="ECO:0007669"/>
    <property type="project" value="UniProtKB-SubCell"/>
</dbReference>
<dbReference type="Pfam" id="PF13440">
    <property type="entry name" value="Polysacc_synt_3"/>
    <property type="match status" value="1"/>
</dbReference>
<comment type="subcellular location">
    <subcellularLocation>
        <location evidence="1">Cell membrane</location>
        <topology evidence="1">Multi-pass membrane protein</topology>
    </subcellularLocation>
</comment>
<feature type="transmembrane region" description="Helical" evidence="6">
    <location>
        <begin position="423"/>
        <end position="441"/>
    </location>
</feature>
<sequence>MASIIRQGIALSAARYLEQAITILTPVVLVRTIGPTEFGEYRLFWLLVTTVTLLFPFDVPRSLLFFFVRLDSEGRRIYVGQTMLFLLATTTIAALLIFASGNVLPSGMKNLLHNHGFLLAAFLFAWNVGLMLDVLPNAAGQIRWQAQAIVATSVLRAALILSAAAFFRELELVLVATLIAACVRLGFLAYFIARYSGIRLFPLDKPKFSEQLRYAAPFGAATLLFHMRKQTEQWIVATVFSPTVFGVFSIATTLTMPTEVLRFGVANLLLPTMSQLHALGDQEKLLRLNSQGNVILSAIIFPTIAALFAFSHEIIQFLFTKEYVSGSPVLRIYLVQTLVYSIEISTLLNVFQQGLSSMRYEALCFPVAVVSSLIGIWYYGLPGAAVGSVLASLMVYALVLKRLSDVTSVPVGKLQDWKNLGKLWSASVVCALVARFAADLLTPPAPIAAIGGPAAVLVLFVIILFATGYYRTLAEIRRQWGSIRVA</sequence>
<dbReference type="PANTHER" id="PTHR30250:SF11">
    <property type="entry name" value="O-ANTIGEN TRANSPORTER-RELATED"/>
    <property type="match status" value="1"/>
</dbReference>
<keyword evidence="4 6" id="KW-1133">Transmembrane helix</keyword>
<feature type="transmembrane region" description="Helical" evidence="6">
    <location>
        <begin position="234"/>
        <end position="254"/>
    </location>
</feature>
<feature type="transmembrane region" description="Helical" evidence="6">
    <location>
        <begin position="173"/>
        <end position="193"/>
    </location>
</feature>
<evidence type="ECO:0000313" key="7">
    <source>
        <dbReference type="EMBL" id="QOZ68159.1"/>
    </source>
</evidence>
<name>A0AAE7NLJ1_9BRAD</name>
<evidence type="ECO:0000256" key="6">
    <source>
        <dbReference type="SAM" id="Phobius"/>
    </source>
</evidence>
<dbReference type="RefSeq" id="WP_092218895.1">
    <property type="nucleotide sequence ID" value="NZ_CP030050.1"/>
</dbReference>
<feature type="transmembrane region" description="Helical" evidence="6">
    <location>
        <begin position="82"/>
        <end position="104"/>
    </location>
</feature>
<reference evidence="7 8" key="1">
    <citation type="submission" date="2018-06" db="EMBL/GenBank/DDBJ databases">
        <title>Comparative genomics of Bradyrhizobium nodulating Arachidis hypogaea.</title>
        <authorList>
            <person name="Li Y."/>
        </authorList>
    </citation>
    <scope>NUCLEOTIDE SEQUENCE [LARGE SCALE GENOMIC DNA]</scope>
    <source>
        <strain evidence="7 8">CCBAU 051107</strain>
    </source>
</reference>
<feature type="transmembrane region" description="Helical" evidence="6">
    <location>
        <begin position="43"/>
        <end position="70"/>
    </location>
</feature>
<evidence type="ECO:0000256" key="1">
    <source>
        <dbReference type="ARBA" id="ARBA00004651"/>
    </source>
</evidence>
<feature type="transmembrane region" description="Helical" evidence="6">
    <location>
        <begin position="362"/>
        <end position="379"/>
    </location>
</feature>
<keyword evidence="2" id="KW-1003">Cell membrane</keyword>
<evidence type="ECO:0000313" key="8">
    <source>
        <dbReference type="Proteomes" id="UP000594015"/>
    </source>
</evidence>
<dbReference type="EMBL" id="CP030050">
    <property type="protein sequence ID" value="QOZ68159.1"/>
    <property type="molecule type" value="Genomic_DNA"/>
</dbReference>
<feature type="transmembrane region" description="Helical" evidence="6">
    <location>
        <begin position="385"/>
        <end position="403"/>
    </location>
</feature>
<dbReference type="KEGG" id="barh:WN72_19005"/>
<feature type="transmembrane region" description="Helical" evidence="6">
    <location>
        <begin position="116"/>
        <end position="136"/>
    </location>
</feature>
<keyword evidence="3 6" id="KW-0812">Transmembrane</keyword>
<evidence type="ECO:0000256" key="3">
    <source>
        <dbReference type="ARBA" id="ARBA00022692"/>
    </source>
</evidence>